<dbReference type="AlphaFoldDB" id="A0A939BQ53"/>
<dbReference type="PANTHER" id="PTHR48105">
    <property type="entry name" value="THIOREDOXIN REDUCTASE 1-RELATED-RELATED"/>
    <property type="match status" value="1"/>
</dbReference>
<keyword evidence="8" id="KW-1185">Reference proteome</keyword>
<evidence type="ECO:0000256" key="1">
    <source>
        <dbReference type="ARBA" id="ARBA00022630"/>
    </source>
</evidence>
<dbReference type="InterPro" id="IPR036188">
    <property type="entry name" value="FAD/NAD-bd_sf"/>
</dbReference>
<proteinExistence type="predicted"/>
<accession>A0A939BQ53</accession>
<name>A0A939BQ53_9FIRM</name>
<dbReference type="PRINTS" id="PR00368">
    <property type="entry name" value="FADPNR"/>
</dbReference>
<dbReference type="GO" id="GO:0016668">
    <property type="term" value="F:oxidoreductase activity, acting on a sulfur group of donors, NAD(P) as acceptor"/>
    <property type="evidence" value="ECO:0007669"/>
    <property type="project" value="UniProtKB-ARBA"/>
</dbReference>
<dbReference type="InterPro" id="IPR050097">
    <property type="entry name" value="Ferredoxin-NADP_redctase_2"/>
</dbReference>
<dbReference type="PRINTS" id="PR00469">
    <property type="entry name" value="PNDRDTASEII"/>
</dbReference>
<evidence type="ECO:0000256" key="3">
    <source>
        <dbReference type="ARBA" id="ARBA00023002"/>
    </source>
</evidence>
<dbReference type="EMBL" id="JAFBDQ010000019">
    <property type="protein sequence ID" value="MBM7557887.1"/>
    <property type="molecule type" value="Genomic_DNA"/>
</dbReference>
<evidence type="ECO:0000313" key="7">
    <source>
        <dbReference type="EMBL" id="MBM7557887.1"/>
    </source>
</evidence>
<dbReference type="Pfam" id="PF07992">
    <property type="entry name" value="Pyr_redox_2"/>
    <property type="match status" value="1"/>
</dbReference>
<dbReference type="Proteomes" id="UP000774000">
    <property type="component" value="Unassembled WGS sequence"/>
</dbReference>
<dbReference type="SUPFAM" id="SSF51905">
    <property type="entry name" value="FAD/NAD(P)-binding domain"/>
    <property type="match status" value="1"/>
</dbReference>
<sequence length="328" mass="35845">MGLDFNLKPSQDEETEYKTVDLDPEMTYDVLIIGGGPAGLTAAVYCMRKGVSTALITDEIGGQVTSTTEIENYMGYMYVEGEELVDKFEDQVKQFEIAYQEGKRVKSITDDQINQVTLEDGTTYQAKSIIVAAGKSSRKINCPGEERLTGKGVAYCAICDAPLYADKEVVIVGGGNSAIEAAIDLAKIAKEVTIVQLLDHLTADEILIERLEEYDNVNILYESEVAEIEGENKVENIVVQDTQQNNKQDIAADGIFIEIGWIPNTSFVEGVLQLNDYNEIMVDCKCRTNKEGIFAAGDITNVPFKQIIIASGEGAKAALSACDYVLKS</sequence>
<evidence type="ECO:0000256" key="4">
    <source>
        <dbReference type="ARBA" id="ARBA00023157"/>
    </source>
</evidence>
<keyword evidence="1" id="KW-0285">Flavoprotein</keyword>
<feature type="domain" description="FAD/NAD(P)-binding" evidence="6">
    <location>
        <begin position="28"/>
        <end position="314"/>
    </location>
</feature>
<keyword evidence="2" id="KW-0274">FAD</keyword>
<dbReference type="PROSITE" id="PS00573">
    <property type="entry name" value="PYRIDINE_REDOX_2"/>
    <property type="match status" value="1"/>
</dbReference>
<keyword evidence="4" id="KW-1015">Disulfide bond</keyword>
<dbReference type="EC" id="1.8.1.-" evidence="7"/>
<protein>
    <submittedName>
        <fullName evidence="7">Alkyl hydroperoxide reductase subunit F</fullName>
        <ecNumber evidence="7">1.8.1.-</ecNumber>
    </submittedName>
</protein>
<keyword evidence="3 7" id="KW-0560">Oxidoreductase</keyword>
<organism evidence="7 8">
    <name type="scientific">Halanaerobacter jeridensis</name>
    <dbReference type="NCBI Taxonomy" id="706427"/>
    <lineage>
        <taxon>Bacteria</taxon>
        <taxon>Bacillati</taxon>
        <taxon>Bacillota</taxon>
        <taxon>Clostridia</taxon>
        <taxon>Halanaerobiales</taxon>
        <taxon>Halobacteroidaceae</taxon>
        <taxon>Halanaerobacter</taxon>
    </lineage>
</organism>
<dbReference type="RefSeq" id="WP_204702756.1">
    <property type="nucleotide sequence ID" value="NZ_JAFBDQ010000019.1"/>
</dbReference>
<evidence type="ECO:0000259" key="6">
    <source>
        <dbReference type="Pfam" id="PF07992"/>
    </source>
</evidence>
<evidence type="ECO:0000256" key="2">
    <source>
        <dbReference type="ARBA" id="ARBA00022827"/>
    </source>
</evidence>
<evidence type="ECO:0000313" key="8">
    <source>
        <dbReference type="Proteomes" id="UP000774000"/>
    </source>
</evidence>
<dbReference type="InterPro" id="IPR008255">
    <property type="entry name" value="Pyr_nucl-diS_OxRdtase_2_AS"/>
</dbReference>
<keyword evidence="5" id="KW-0676">Redox-active center</keyword>
<comment type="caution">
    <text evidence="7">The sequence shown here is derived from an EMBL/GenBank/DDBJ whole genome shotgun (WGS) entry which is preliminary data.</text>
</comment>
<evidence type="ECO:0000256" key="5">
    <source>
        <dbReference type="ARBA" id="ARBA00023284"/>
    </source>
</evidence>
<dbReference type="InterPro" id="IPR023753">
    <property type="entry name" value="FAD/NAD-binding_dom"/>
</dbReference>
<dbReference type="Gene3D" id="3.50.50.60">
    <property type="entry name" value="FAD/NAD(P)-binding domain"/>
    <property type="match status" value="2"/>
</dbReference>
<reference evidence="7" key="1">
    <citation type="submission" date="2021-01" db="EMBL/GenBank/DDBJ databases">
        <title>Genomic Encyclopedia of Type Strains, Phase IV (KMG-IV): sequencing the most valuable type-strain genomes for metagenomic binning, comparative biology and taxonomic classification.</title>
        <authorList>
            <person name="Goeker M."/>
        </authorList>
    </citation>
    <scope>NUCLEOTIDE SEQUENCE</scope>
    <source>
        <strain evidence="7">DSM 23230</strain>
    </source>
</reference>
<gene>
    <name evidence="7" type="ORF">JOC47_002755</name>
</gene>